<keyword evidence="12" id="KW-1185">Reference proteome</keyword>
<dbReference type="InterPro" id="IPR002524">
    <property type="entry name" value="Cation_efflux"/>
</dbReference>
<dbReference type="SUPFAM" id="SSF161111">
    <property type="entry name" value="Cation efflux protein transmembrane domain-like"/>
    <property type="match status" value="1"/>
</dbReference>
<feature type="transmembrane region" description="Helical" evidence="9">
    <location>
        <begin position="249"/>
        <end position="269"/>
    </location>
</feature>
<evidence type="ECO:0000256" key="3">
    <source>
        <dbReference type="ARBA" id="ARBA00022448"/>
    </source>
</evidence>
<evidence type="ECO:0000256" key="1">
    <source>
        <dbReference type="ARBA" id="ARBA00004141"/>
    </source>
</evidence>
<dbReference type="InterPro" id="IPR045316">
    <property type="entry name" value="Msc2-like"/>
</dbReference>
<gene>
    <name evidence="11" type="ORF">AV274_0522</name>
</gene>
<feature type="domain" description="Cation efflux protein transmembrane" evidence="10">
    <location>
        <begin position="366"/>
        <end position="578"/>
    </location>
</feature>
<dbReference type="AlphaFoldDB" id="A0A196SNF9"/>
<evidence type="ECO:0000256" key="5">
    <source>
        <dbReference type="ARBA" id="ARBA00022989"/>
    </source>
</evidence>
<evidence type="ECO:0000313" key="11">
    <source>
        <dbReference type="EMBL" id="OAO17732.1"/>
    </source>
</evidence>
<evidence type="ECO:0000256" key="6">
    <source>
        <dbReference type="ARBA" id="ARBA00023065"/>
    </source>
</evidence>
<evidence type="ECO:0000256" key="2">
    <source>
        <dbReference type="ARBA" id="ARBA00008873"/>
    </source>
</evidence>
<feature type="transmembrane region" description="Helical" evidence="9">
    <location>
        <begin position="549"/>
        <end position="570"/>
    </location>
</feature>
<dbReference type="FunFam" id="1.20.1510.10:FF:000014">
    <property type="entry name" value="Cation efflux protein/ zinc transporter"/>
    <property type="match status" value="1"/>
</dbReference>
<comment type="similarity">
    <text evidence="2">Belongs to the cation diffusion facilitator (CDF) transporter (TC 2.A.4) family. SLC30A subfamily.</text>
</comment>
<feature type="transmembrane region" description="Helical" evidence="9">
    <location>
        <begin position="136"/>
        <end position="156"/>
    </location>
</feature>
<name>A0A196SNF9_BLAHN</name>
<feature type="transmembrane region" description="Helical" evidence="9">
    <location>
        <begin position="16"/>
        <end position="37"/>
    </location>
</feature>
<dbReference type="NCBIfam" id="TIGR01297">
    <property type="entry name" value="CDF"/>
    <property type="match status" value="1"/>
</dbReference>
<protein>
    <submittedName>
        <fullName evidence="11">Zinc transporter 5</fullName>
    </submittedName>
</protein>
<feature type="transmembrane region" description="Helical" evidence="9">
    <location>
        <begin position="217"/>
        <end position="237"/>
    </location>
</feature>
<evidence type="ECO:0000313" key="12">
    <source>
        <dbReference type="Proteomes" id="UP000078348"/>
    </source>
</evidence>
<dbReference type="EMBL" id="LXWW01000019">
    <property type="protein sequence ID" value="OAO17732.1"/>
    <property type="molecule type" value="Genomic_DNA"/>
</dbReference>
<comment type="subcellular location">
    <subcellularLocation>
        <location evidence="1">Membrane</location>
        <topology evidence="1">Multi-pass membrane protein</topology>
    </subcellularLocation>
</comment>
<feature type="transmembrane region" description="Helical" evidence="9">
    <location>
        <begin position="366"/>
        <end position="386"/>
    </location>
</feature>
<evidence type="ECO:0000256" key="9">
    <source>
        <dbReference type="SAM" id="Phobius"/>
    </source>
</evidence>
<organism evidence="11 12">
    <name type="scientific">Blastocystis sp. subtype 1 (strain ATCC 50177 / NandII)</name>
    <dbReference type="NCBI Taxonomy" id="478820"/>
    <lineage>
        <taxon>Eukaryota</taxon>
        <taxon>Sar</taxon>
        <taxon>Stramenopiles</taxon>
        <taxon>Bigyra</taxon>
        <taxon>Opalozoa</taxon>
        <taxon>Opalinata</taxon>
        <taxon>Blastocystidae</taxon>
        <taxon>Blastocystis</taxon>
    </lineage>
</organism>
<proteinExistence type="inferred from homology"/>
<dbReference type="InterPro" id="IPR027469">
    <property type="entry name" value="Cation_efflux_TMD_sf"/>
</dbReference>
<feature type="region of interest" description="Disordered" evidence="8">
    <location>
        <begin position="680"/>
        <end position="753"/>
    </location>
</feature>
<feature type="compositionally biased region" description="Basic and acidic residues" evidence="8">
    <location>
        <begin position="706"/>
        <end position="729"/>
    </location>
</feature>
<feature type="transmembrane region" description="Helical" evidence="9">
    <location>
        <begin position="79"/>
        <end position="99"/>
    </location>
</feature>
<keyword evidence="3" id="KW-0813">Transport</keyword>
<feature type="transmembrane region" description="Helical" evidence="9">
    <location>
        <begin position="428"/>
        <end position="448"/>
    </location>
</feature>
<evidence type="ECO:0000256" key="4">
    <source>
        <dbReference type="ARBA" id="ARBA00022692"/>
    </source>
</evidence>
<evidence type="ECO:0000256" key="7">
    <source>
        <dbReference type="ARBA" id="ARBA00023136"/>
    </source>
</evidence>
<dbReference type="GO" id="GO:0016020">
    <property type="term" value="C:membrane"/>
    <property type="evidence" value="ECO:0007669"/>
    <property type="project" value="UniProtKB-SubCell"/>
</dbReference>
<dbReference type="GO" id="GO:0006882">
    <property type="term" value="P:intracellular zinc ion homeostasis"/>
    <property type="evidence" value="ECO:0007669"/>
    <property type="project" value="InterPro"/>
</dbReference>
<comment type="caution">
    <text evidence="11">The sequence shown here is derived from an EMBL/GenBank/DDBJ whole genome shotgun (WGS) entry which is preliminary data.</text>
</comment>
<feature type="transmembrane region" description="Helical" evidence="9">
    <location>
        <begin position="521"/>
        <end position="543"/>
    </location>
</feature>
<accession>A0A196SNF9</accession>
<evidence type="ECO:0000259" key="10">
    <source>
        <dbReference type="Pfam" id="PF01545"/>
    </source>
</evidence>
<dbReference type="PANTHER" id="PTHR45755:SF4">
    <property type="entry name" value="ZINC TRANSPORTER 7"/>
    <property type="match status" value="1"/>
</dbReference>
<keyword evidence="4 9" id="KW-0812">Transmembrane</keyword>
<dbReference type="Proteomes" id="UP000078348">
    <property type="component" value="Unassembled WGS sequence"/>
</dbReference>
<dbReference type="PANTHER" id="PTHR45755">
    <property type="match status" value="1"/>
</dbReference>
<dbReference type="GO" id="GO:0005794">
    <property type="term" value="C:Golgi apparatus"/>
    <property type="evidence" value="ECO:0007669"/>
    <property type="project" value="TreeGrafter"/>
</dbReference>
<evidence type="ECO:0000256" key="8">
    <source>
        <dbReference type="SAM" id="MobiDB-lite"/>
    </source>
</evidence>
<feature type="compositionally biased region" description="Basic residues" evidence="8">
    <location>
        <begin position="680"/>
        <end position="691"/>
    </location>
</feature>
<feature type="transmembrane region" description="Helical" evidence="9">
    <location>
        <begin position="398"/>
        <end position="416"/>
    </location>
</feature>
<dbReference type="STRING" id="478820.A0A196SNF9"/>
<feature type="transmembrane region" description="Helical" evidence="9">
    <location>
        <begin position="186"/>
        <end position="205"/>
    </location>
</feature>
<dbReference type="GO" id="GO:0005385">
    <property type="term" value="F:zinc ion transmembrane transporter activity"/>
    <property type="evidence" value="ECO:0007669"/>
    <property type="project" value="InterPro"/>
</dbReference>
<dbReference type="InterPro" id="IPR058533">
    <property type="entry name" value="Cation_efflux_TM"/>
</dbReference>
<dbReference type="OrthoDB" id="78669at2759"/>
<feature type="transmembrane region" description="Helical" evidence="9">
    <location>
        <begin position="43"/>
        <end position="67"/>
    </location>
</feature>
<dbReference type="Pfam" id="PF01545">
    <property type="entry name" value="Cation_efflux"/>
    <property type="match status" value="1"/>
</dbReference>
<reference evidence="11 12" key="1">
    <citation type="submission" date="2016-05" db="EMBL/GenBank/DDBJ databases">
        <title>Nuclear genome of Blastocystis sp. subtype 1 NandII.</title>
        <authorList>
            <person name="Gentekaki E."/>
            <person name="Curtis B."/>
            <person name="Stairs C."/>
            <person name="Eme L."/>
            <person name="Herman E."/>
            <person name="Klimes V."/>
            <person name="Arias M.C."/>
            <person name="Elias M."/>
            <person name="Hilliou F."/>
            <person name="Klute M."/>
            <person name="Malik S.-B."/>
            <person name="Pightling A."/>
            <person name="Rachubinski R."/>
            <person name="Salas D."/>
            <person name="Schlacht A."/>
            <person name="Suga H."/>
            <person name="Archibald J."/>
            <person name="Ball S.G."/>
            <person name="Clark G."/>
            <person name="Dacks J."/>
            <person name="Van Der Giezen M."/>
            <person name="Tsaousis A."/>
            <person name="Roger A."/>
        </authorList>
    </citation>
    <scope>NUCLEOTIDE SEQUENCE [LARGE SCALE GENOMIC DNA]</scope>
    <source>
        <strain evidence="12">ATCC 50177 / NandII</strain>
    </source>
</reference>
<keyword evidence="7 9" id="KW-0472">Membrane</keyword>
<keyword evidence="6" id="KW-0406">Ion transport</keyword>
<dbReference type="Gene3D" id="1.20.1510.10">
    <property type="entry name" value="Cation efflux protein transmembrane domain"/>
    <property type="match status" value="1"/>
</dbReference>
<keyword evidence="5 9" id="KW-1133">Transmembrane helix</keyword>
<sequence length="753" mass="84236">MLYEEKEKYKSPETKTIFSVIAILLFTLRSWSMFYLTRLAKTGVYSLILICFSLSAFACVIFFLLSLTDKRYSVHSSLYYWKSILLCGAIKGVQLYLWITALSSCGPILCVLFEQSPKLLFVVVGLLANSYPSNRFLYVMGIVISACGYGLSLFGLPHIPTTHFTIPESVYSSLNSLQLVHSTQPLQGVLFVVIASFLNIFYNYLTHRIAHVNGAPYSLQSSCYFVACLFYVGITAITHTPVTLPSVSLNTLVSLAICCFACIVATSYLHSMTNRFLSERLINKARLPSPPHAQIGNYTSTISVLLFDRLQPNAHFSVTASICAVVISVGQFFLNIPVKKATSRARRSSLLQFFLFVFKSRSSRKIFLYLTINLLFMFVELAVGVLNNSLGLVSDAGHMLFDSSALVIGLIASYMAEWPANDCYSMGYRRVEVLSGFINGVFLVFVGLSVASESVERFREPPEVGDNQLMSTSVGGLVVNLVGLIFFHDVSHDHGHSHDHDHHHDHDHGHSHEHNENMRGVFLHVLADTLGSMGVILSTFLIQRYDMRIADPICAFIISILILMSVFPLVHHSSQILLHHTPENSTDLWNSVLEAISGMVHVRGIQSPHLWAYAGDDLVCSMRVWAEEGKEAEAKKDIDALLNDVGLKEHTVDVVSDGNADEFYLVKGGNDVSSVISRFQHHHDHSHHHHSDMHEHCSSSDESDSDDSHHHHEHVDHYMDHHADHHSDQETTSIRLSHNHKETKLLISQGKLD</sequence>